<dbReference type="Proteomes" id="UP001379235">
    <property type="component" value="Unassembled WGS sequence"/>
</dbReference>
<accession>A0ABU8S7P8</accession>
<dbReference type="InterPro" id="IPR005835">
    <property type="entry name" value="NTP_transferase_dom"/>
</dbReference>
<keyword evidence="5" id="KW-1185">Reference proteome</keyword>
<reference evidence="4 5" key="1">
    <citation type="submission" date="2024-03" db="EMBL/GenBank/DDBJ databases">
        <authorList>
            <person name="Jo J.-H."/>
        </authorList>
    </citation>
    <scope>NUCLEOTIDE SEQUENCE [LARGE SCALE GENOMIC DNA]</scope>
    <source>
        <strain evidence="4 5">AS3R-12</strain>
    </source>
</reference>
<dbReference type="PANTHER" id="PTHR43584">
    <property type="entry name" value="NUCLEOTIDYL TRANSFERASE"/>
    <property type="match status" value="1"/>
</dbReference>
<dbReference type="EMBL" id="JBBHJY010000003">
    <property type="protein sequence ID" value="MEJ6009907.1"/>
    <property type="molecule type" value="Genomic_DNA"/>
</dbReference>
<dbReference type="SUPFAM" id="SSF53448">
    <property type="entry name" value="Nucleotide-diphospho-sugar transferases"/>
    <property type="match status" value="1"/>
</dbReference>
<proteinExistence type="predicted"/>
<evidence type="ECO:0000256" key="1">
    <source>
        <dbReference type="ARBA" id="ARBA00022679"/>
    </source>
</evidence>
<dbReference type="PANTHER" id="PTHR43584:SF8">
    <property type="entry name" value="N-ACETYLMURAMATE ALPHA-1-PHOSPHATE URIDYLYLTRANSFERASE"/>
    <property type="match status" value="1"/>
</dbReference>
<evidence type="ECO:0000259" key="3">
    <source>
        <dbReference type="Pfam" id="PF00483"/>
    </source>
</evidence>
<protein>
    <submittedName>
        <fullName evidence="4">Nucleotidyltransferase family protein</fullName>
    </submittedName>
</protein>
<dbReference type="InterPro" id="IPR029044">
    <property type="entry name" value="Nucleotide-diphossugar_trans"/>
</dbReference>
<dbReference type="InterPro" id="IPR050065">
    <property type="entry name" value="GlmU-like"/>
</dbReference>
<evidence type="ECO:0000313" key="4">
    <source>
        <dbReference type="EMBL" id="MEJ6009907.1"/>
    </source>
</evidence>
<dbReference type="RefSeq" id="WP_339966229.1">
    <property type="nucleotide sequence ID" value="NZ_JBBHJY010000003.1"/>
</dbReference>
<name>A0ABU8S7P8_9SPHN</name>
<evidence type="ECO:0000313" key="5">
    <source>
        <dbReference type="Proteomes" id="UP001379235"/>
    </source>
</evidence>
<organism evidence="4 5">
    <name type="scientific">Novosphingobium aquae</name>
    <dbReference type="NCBI Taxonomy" id="3133435"/>
    <lineage>
        <taxon>Bacteria</taxon>
        <taxon>Pseudomonadati</taxon>
        <taxon>Pseudomonadota</taxon>
        <taxon>Alphaproteobacteria</taxon>
        <taxon>Sphingomonadales</taxon>
        <taxon>Sphingomonadaceae</taxon>
        <taxon>Novosphingobium</taxon>
    </lineage>
</organism>
<dbReference type="CDD" id="cd06422">
    <property type="entry name" value="NTP_transferase_like_1"/>
    <property type="match status" value="1"/>
</dbReference>
<feature type="domain" description="Nucleotidyl transferase" evidence="3">
    <location>
        <begin position="9"/>
        <end position="147"/>
    </location>
</feature>
<sequence>MTFKMPETAMVMAAGKGTRMMPLTKDRPKPLVRVAGTTLLDHVLVHLRNAGVGRIVVNVHYFPDQIEAHLADHAQDFAVTISNERDLLLDTGGGLVRAKPLIAGDPFICVNADNWWTDEGENAFRRLAAAWDGDRMDVLMLVVPFERAGNTQGQGDFDLEDDGRLTREGGKRARPYVWTGIQMLSKHLIADAPEDVFSTNLFWDRAITAERCHGLVHEGQWFDVGYPEAIDMTEAALGYAG</sequence>
<dbReference type="Gene3D" id="3.90.550.10">
    <property type="entry name" value="Spore Coat Polysaccharide Biosynthesis Protein SpsA, Chain A"/>
    <property type="match status" value="1"/>
</dbReference>
<keyword evidence="1" id="KW-0808">Transferase</keyword>
<comment type="caution">
    <text evidence="4">The sequence shown here is derived from an EMBL/GenBank/DDBJ whole genome shotgun (WGS) entry which is preliminary data.</text>
</comment>
<keyword evidence="2" id="KW-0548">Nucleotidyltransferase</keyword>
<dbReference type="Pfam" id="PF00483">
    <property type="entry name" value="NTP_transferase"/>
    <property type="match status" value="1"/>
</dbReference>
<gene>
    <name evidence="4" type="ORF">WG900_08235</name>
</gene>
<evidence type="ECO:0000256" key="2">
    <source>
        <dbReference type="ARBA" id="ARBA00022695"/>
    </source>
</evidence>